<organism evidence="4 5">
    <name type="scientific">Laodelphax striatellus</name>
    <name type="common">Small brown planthopper</name>
    <name type="synonym">Delphax striatella</name>
    <dbReference type="NCBI Taxonomy" id="195883"/>
    <lineage>
        <taxon>Eukaryota</taxon>
        <taxon>Metazoa</taxon>
        <taxon>Ecdysozoa</taxon>
        <taxon>Arthropoda</taxon>
        <taxon>Hexapoda</taxon>
        <taxon>Insecta</taxon>
        <taxon>Pterygota</taxon>
        <taxon>Neoptera</taxon>
        <taxon>Paraneoptera</taxon>
        <taxon>Hemiptera</taxon>
        <taxon>Auchenorrhyncha</taxon>
        <taxon>Fulgoroidea</taxon>
        <taxon>Delphacidae</taxon>
        <taxon>Criomorphinae</taxon>
        <taxon>Laodelphax</taxon>
    </lineage>
</organism>
<dbReference type="PANTHER" id="PTHR46708:SF2">
    <property type="entry name" value="FIBRONECTIN TYPE-III DOMAIN-CONTAINING PROTEIN"/>
    <property type="match status" value="1"/>
</dbReference>
<keyword evidence="5" id="KW-1185">Reference proteome</keyword>
<evidence type="ECO:0000256" key="2">
    <source>
        <dbReference type="SAM" id="SignalP"/>
    </source>
</evidence>
<keyword evidence="1" id="KW-0677">Repeat</keyword>
<name>A0A482X0C4_LAOST</name>
<proteinExistence type="predicted"/>
<comment type="caution">
    <text evidence="4">The sequence shown here is derived from an EMBL/GenBank/DDBJ whole genome shotgun (WGS) entry which is preliminary data.</text>
</comment>
<dbReference type="Gene3D" id="2.60.40.10">
    <property type="entry name" value="Immunoglobulins"/>
    <property type="match status" value="1"/>
</dbReference>
<reference evidence="4 5" key="1">
    <citation type="journal article" date="2017" name="Gigascience">
        <title>Genome sequence of the small brown planthopper, Laodelphax striatellus.</title>
        <authorList>
            <person name="Zhu J."/>
            <person name="Jiang F."/>
            <person name="Wang X."/>
            <person name="Yang P."/>
            <person name="Bao Y."/>
            <person name="Zhao W."/>
            <person name="Wang W."/>
            <person name="Lu H."/>
            <person name="Wang Q."/>
            <person name="Cui N."/>
            <person name="Li J."/>
            <person name="Chen X."/>
            <person name="Luo L."/>
            <person name="Yu J."/>
            <person name="Kang L."/>
            <person name="Cui F."/>
        </authorList>
    </citation>
    <scope>NUCLEOTIDE SEQUENCE [LARGE SCALE GENOMIC DNA]</scope>
    <source>
        <strain evidence="4">Lst14</strain>
    </source>
</reference>
<keyword evidence="2" id="KW-0732">Signal</keyword>
<gene>
    <name evidence="4" type="ORF">LSTR_LSTR003719</name>
</gene>
<dbReference type="Proteomes" id="UP000291343">
    <property type="component" value="Unassembled WGS sequence"/>
</dbReference>
<dbReference type="PROSITE" id="PS50853">
    <property type="entry name" value="FN3"/>
    <property type="match status" value="1"/>
</dbReference>
<dbReference type="CDD" id="cd00063">
    <property type="entry name" value="FN3"/>
    <property type="match status" value="2"/>
</dbReference>
<dbReference type="SMART" id="SM00060">
    <property type="entry name" value="FN3"/>
    <property type="match status" value="3"/>
</dbReference>
<dbReference type="InterPro" id="IPR050991">
    <property type="entry name" value="ECM_Regulatory_Proteins"/>
</dbReference>
<evidence type="ECO:0000256" key="1">
    <source>
        <dbReference type="ARBA" id="ARBA00022737"/>
    </source>
</evidence>
<sequence length="428" mass="47828">MCVAWWFTCVVLMCLASNSYSSVTPLIAAAKCEALGLSPSDRKDWLSLDTNGMSWHNCIQTASRDISIVPWNGESPIAEPELICRDVRSFTVGWNMSSNHDYHDEPVLYAIELHATGSDVWKPLTTTKVRSITISHLTPGVTYNLRVTAVMADGQLAPPVVSSDLCTLTGEKIKPVEYADVVEKSVNENGVSAVIKWDPSPDKPCYYEVVKWVPDTQESSIVEVKDVRMNMDYSIHMTLTDLTFDTNYSIAITAEAVNWTKESDKFWFWFCTPTCLHAYNWSLTICAPPKPEGLNAVATASEEGEYLCDVKVSWQRPQAAPDYYFLSITHYKAAHWIAQNTYQFNATINGSLISAELRDLEALPRMMISLIAVSEGGRSIEAKIHRNSCILTIRPIPQNYSSDTFPTQPGVLLWSITVFCFFITLSTA</sequence>
<evidence type="ECO:0000313" key="4">
    <source>
        <dbReference type="EMBL" id="RZF38976.1"/>
    </source>
</evidence>
<dbReference type="InterPro" id="IPR003961">
    <property type="entry name" value="FN3_dom"/>
</dbReference>
<dbReference type="PANTHER" id="PTHR46708">
    <property type="entry name" value="TENASCIN"/>
    <property type="match status" value="1"/>
</dbReference>
<dbReference type="InterPro" id="IPR013783">
    <property type="entry name" value="Ig-like_fold"/>
</dbReference>
<evidence type="ECO:0000313" key="5">
    <source>
        <dbReference type="Proteomes" id="UP000291343"/>
    </source>
</evidence>
<evidence type="ECO:0000259" key="3">
    <source>
        <dbReference type="PROSITE" id="PS50853"/>
    </source>
</evidence>
<dbReference type="AlphaFoldDB" id="A0A482X0C4"/>
<protein>
    <recommendedName>
        <fullName evidence="3">Fibronectin type-III domain-containing protein</fullName>
    </recommendedName>
</protein>
<dbReference type="Pfam" id="PF00041">
    <property type="entry name" value="fn3"/>
    <property type="match status" value="1"/>
</dbReference>
<feature type="chain" id="PRO_5019843568" description="Fibronectin type-III domain-containing protein" evidence="2">
    <location>
        <begin position="22"/>
        <end position="428"/>
    </location>
</feature>
<accession>A0A482X0C4</accession>
<feature type="domain" description="Fibronectin type-III" evidence="3">
    <location>
        <begin position="76"/>
        <end position="172"/>
    </location>
</feature>
<dbReference type="InParanoid" id="A0A482X0C4"/>
<feature type="signal peptide" evidence="2">
    <location>
        <begin position="1"/>
        <end position="21"/>
    </location>
</feature>
<feature type="non-terminal residue" evidence="4">
    <location>
        <position position="428"/>
    </location>
</feature>
<dbReference type="SUPFAM" id="SSF49265">
    <property type="entry name" value="Fibronectin type III"/>
    <property type="match status" value="2"/>
</dbReference>
<dbReference type="STRING" id="195883.A0A482X0C4"/>
<dbReference type="EMBL" id="QKKF02020956">
    <property type="protein sequence ID" value="RZF38976.1"/>
    <property type="molecule type" value="Genomic_DNA"/>
</dbReference>
<dbReference type="InterPro" id="IPR036116">
    <property type="entry name" value="FN3_sf"/>
</dbReference>